<evidence type="ECO:0000313" key="3">
    <source>
        <dbReference type="EnsemblPlants" id="AES60553"/>
    </source>
</evidence>
<name>G7I7Z7_MEDTR</name>
<evidence type="ECO:0000313" key="4">
    <source>
        <dbReference type="Proteomes" id="UP000002051"/>
    </source>
</evidence>
<reference evidence="3" key="3">
    <citation type="submission" date="2015-04" db="UniProtKB">
        <authorList>
            <consortium name="EnsemblPlants"/>
        </authorList>
    </citation>
    <scope>IDENTIFICATION</scope>
    <source>
        <strain evidence="3">cv. Jemalong A17</strain>
    </source>
</reference>
<organism evidence="1 4">
    <name type="scientific">Medicago truncatula</name>
    <name type="common">Barrel medic</name>
    <name type="synonym">Medicago tribuloides</name>
    <dbReference type="NCBI Taxonomy" id="3880"/>
    <lineage>
        <taxon>Eukaryota</taxon>
        <taxon>Viridiplantae</taxon>
        <taxon>Streptophyta</taxon>
        <taxon>Embryophyta</taxon>
        <taxon>Tracheophyta</taxon>
        <taxon>Spermatophyta</taxon>
        <taxon>Magnoliopsida</taxon>
        <taxon>eudicotyledons</taxon>
        <taxon>Gunneridae</taxon>
        <taxon>Pentapetalae</taxon>
        <taxon>rosids</taxon>
        <taxon>fabids</taxon>
        <taxon>Fabales</taxon>
        <taxon>Fabaceae</taxon>
        <taxon>Papilionoideae</taxon>
        <taxon>50 kb inversion clade</taxon>
        <taxon>NPAAA clade</taxon>
        <taxon>Hologalegina</taxon>
        <taxon>IRL clade</taxon>
        <taxon>Trifolieae</taxon>
        <taxon>Medicago</taxon>
    </lineage>
</organism>
<reference evidence="1 4" key="2">
    <citation type="journal article" date="2014" name="BMC Genomics">
        <title>An improved genome release (version Mt4.0) for the model legume Medicago truncatula.</title>
        <authorList>
            <person name="Tang H."/>
            <person name="Krishnakumar V."/>
            <person name="Bidwell S."/>
            <person name="Rosen B."/>
            <person name="Chan A."/>
            <person name="Zhou S."/>
            <person name="Gentzbittel L."/>
            <person name="Childs K.L."/>
            <person name="Yandell M."/>
            <person name="Gundlach H."/>
            <person name="Mayer K.F."/>
            <person name="Schwartz D.C."/>
            <person name="Town C.D."/>
        </authorList>
    </citation>
    <scope>GENOME REANNOTATION</scope>
    <source>
        <strain evidence="3 4">cv. Jemalong A17</strain>
    </source>
</reference>
<gene>
    <name evidence="1" type="ordered locus">MTR_1g056200</name>
    <name evidence="2" type="ORF">MtrunA17_Chr1g0176971</name>
</gene>
<dbReference type="AlphaFoldDB" id="G7I7Z7"/>
<sequence length="99" mass="11219">MTLIPGGCGKFVSLISFPFPTWSAQKGPLSHVWLLESQCPFSFANYSKIHYNNMSTHIPFRGTVAAETKHIHAHYGFLSRFQISKINSMVFFTFVTCTQ</sequence>
<accession>G7I7Z7</accession>
<dbReference type="Proteomes" id="UP000002051">
    <property type="component" value="Unassembled WGS sequence"/>
</dbReference>
<dbReference type="EMBL" id="CM001217">
    <property type="protein sequence ID" value="AES60553.1"/>
    <property type="molecule type" value="Genomic_DNA"/>
</dbReference>
<dbReference type="Gramene" id="rna3189">
    <property type="protein sequence ID" value="RHN79402.1"/>
    <property type="gene ID" value="gene3189"/>
</dbReference>
<dbReference type="HOGENOM" id="CLU_2323904_0_0_1"/>
<dbReference type="EnsemblPlants" id="AES60553">
    <property type="protein sequence ID" value="AES60553"/>
    <property type="gene ID" value="MTR_1g056200"/>
</dbReference>
<reference evidence="2" key="4">
    <citation type="journal article" date="2018" name="Nat. Plants">
        <title>Whole-genome landscape of Medicago truncatula symbiotic genes.</title>
        <authorList>
            <person name="Pecrix Y."/>
            <person name="Gamas P."/>
            <person name="Carrere S."/>
        </authorList>
    </citation>
    <scope>NUCLEOTIDE SEQUENCE</scope>
    <source>
        <tissue evidence="2">Leaves</tissue>
    </source>
</reference>
<reference evidence="1 4" key="1">
    <citation type="journal article" date="2011" name="Nature">
        <title>The Medicago genome provides insight into the evolution of rhizobial symbioses.</title>
        <authorList>
            <person name="Young N.D."/>
            <person name="Debelle F."/>
            <person name="Oldroyd G.E."/>
            <person name="Geurts R."/>
            <person name="Cannon S.B."/>
            <person name="Udvardi M.K."/>
            <person name="Benedito V.A."/>
            <person name="Mayer K.F."/>
            <person name="Gouzy J."/>
            <person name="Schoof H."/>
            <person name="Van de Peer Y."/>
            <person name="Proost S."/>
            <person name="Cook D.R."/>
            <person name="Meyers B.C."/>
            <person name="Spannagl M."/>
            <person name="Cheung F."/>
            <person name="De Mita S."/>
            <person name="Krishnakumar V."/>
            <person name="Gundlach H."/>
            <person name="Zhou S."/>
            <person name="Mudge J."/>
            <person name="Bharti A.K."/>
            <person name="Murray J.D."/>
            <person name="Naoumkina M.A."/>
            <person name="Rosen B."/>
            <person name="Silverstein K.A."/>
            <person name="Tang H."/>
            <person name="Rombauts S."/>
            <person name="Zhao P.X."/>
            <person name="Zhou P."/>
            <person name="Barbe V."/>
            <person name="Bardou P."/>
            <person name="Bechner M."/>
            <person name="Bellec A."/>
            <person name="Berger A."/>
            <person name="Berges H."/>
            <person name="Bidwell S."/>
            <person name="Bisseling T."/>
            <person name="Choisne N."/>
            <person name="Couloux A."/>
            <person name="Denny R."/>
            <person name="Deshpande S."/>
            <person name="Dai X."/>
            <person name="Doyle J.J."/>
            <person name="Dudez A.M."/>
            <person name="Farmer A.D."/>
            <person name="Fouteau S."/>
            <person name="Franken C."/>
            <person name="Gibelin C."/>
            <person name="Gish J."/>
            <person name="Goldstein S."/>
            <person name="Gonzalez A.J."/>
            <person name="Green P.J."/>
            <person name="Hallab A."/>
            <person name="Hartog M."/>
            <person name="Hua A."/>
            <person name="Humphray S.J."/>
            <person name="Jeong D.H."/>
            <person name="Jing Y."/>
            <person name="Jocker A."/>
            <person name="Kenton S.M."/>
            <person name="Kim D.J."/>
            <person name="Klee K."/>
            <person name="Lai H."/>
            <person name="Lang C."/>
            <person name="Lin S."/>
            <person name="Macmil S.L."/>
            <person name="Magdelenat G."/>
            <person name="Matthews L."/>
            <person name="McCorrison J."/>
            <person name="Monaghan E.L."/>
            <person name="Mun J.H."/>
            <person name="Najar F.Z."/>
            <person name="Nicholson C."/>
            <person name="Noirot C."/>
            <person name="O'Bleness M."/>
            <person name="Paule C.R."/>
            <person name="Poulain J."/>
            <person name="Prion F."/>
            <person name="Qin B."/>
            <person name="Qu C."/>
            <person name="Retzel E.F."/>
            <person name="Riddle C."/>
            <person name="Sallet E."/>
            <person name="Samain S."/>
            <person name="Samson N."/>
            <person name="Sanders I."/>
            <person name="Saurat O."/>
            <person name="Scarpelli C."/>
            <person name="Schiex T."/>
            <person name="Segurens B."/>
            <person name="Severin A.J."/>
            <person name="Sherrier D.J."/>
            <person name="Shi R."/>
            <person name="Sims S."/>
            <person name="Singer S.R."/>
            <person name="Sinharoy S."/>
            <person name="Sterck L."/>
            <person name="Viollet A."/>
            <person name="Wang B.B."/>
            <person name="Wang K."/>
            <person name="Wang M."/>
            <person name="Wang X."/>
            <person name="Warfsmann J."/>
            <person name="Weissenbach J."/>
            <person name="White D.D."/>
            <person name="White J.D."/>
            <person name="Wiley G.B."/>
            <person name="Wincker P."/>
            <person name="Xing Y."/>
            <person name="Yang L."/>
            <person name="Yao Z."/>
            <person name="Ying F."/>
            <person name="Zhai J."/>
            <person name="Zhou L."/>
            <person name="Zuber A."/>
            <person name="Denarie J."/>
            <person name="Dixon R.A."/>
            <person name="May G.D."/>
            <person name="Schwartz D.C."/>
            <person name="Rogers J."/>
            <person name="Quetier F."/>
            <person name="Town C.D."/>
            <person name="Roe B.A."/>
        </authorList>
    </citation>
    <scope>NUCLEOTIDE SEQUENCE [LARGE SCALE GENOMIC DNA]</scope>
    <source>
        <strain evidence="1">A17</strain>
        <strain evidence="3 4">cv. Jemalong A17</strain>
    </source>
</reference>
<dbReference type="Proteomes" id="UP000265566">
    <property type="component" value="Chromosome 1"/>
</dbReference>
<keyword evidence="4" id="KW-1185">Reference proteome</keyword>
<dbReference type="PaxDb" id="3880-AES60553"/>
<protein>
    <submittedName>
        <fullName evidence="1 3">Uncharacterized protein</fullName>
    </submittedName>
</protein>
<evidence type="ECO:0000313" key="2">
    <source>
        <dbReference type="EMBL" id="RHN79402.1"/>
    </source>
</evidence>
<dbReference type="EMBL" id="PSQE01000001">
    <property type="protein sequence ID" value="RHN79402.1"/>
    <property type="molecule type" value="Genomic_DNA"/>
</dbReference>
<proteinExistence type="predicted"/>
<evidence type="ECO:0000313" key="1">
    <source>
        <dbReference type="EMBL" id="AES60553.1"/>
    </source>
</evidence>